<evidence type="ECO:0000313" key="3">
    <source>
        <dbReference type="Proteomes" id="UP000011511"/>
    </source>
</evidence>
<name>L9ZX90_NATA2</name>
<evidence type="ECO:0000256" key="1">
    <source>
        <dbReference type="SAM" id="MobiDB-lite"/>
    </source>
</evidence>
<dbReference type="Proteomes" id="UP000011511">
    <property type="component" value="Unassembled WGS sequence"/>
</dbReference>
<protein>
    <recommendedName>
        <fullName evidence="4">DUF2382 domain-containing protein</fullName>
    </recommendedName>
</protein>
<dbReference type="PATRIC" id="fig|1227494.3.peg.946"/>
<dbReference type="AlphaFoldDB" id="L9ZX90"/>
<proteinExistence type="predicted"/>
<evidence type="ECO:0000313" key="2">
    <source>
        <dbReference type="EMBL" id="ELY89773.1"/>
    </source>
</evidence>
<evidence type="ECO:0008006" key="4">
    <source>
        <dbReference type="Google" id="ProtNLM"/>
    </source>
</evidence>
<keyword evidence="3" id="KW-1185">Reference proteome</keyword>
<dbReference type="eggNOG" id="arCOG08931">
    <property type="taxonomic scope" value="Archaea"/>
</dbReference>
<organism evidence="2 3">
    <name type="scientific">Natrinema altunense (strain JCM 12890 / CGMCC 1.3731 / AJ2)</name>
    <dbReference type="NCBI Taxonomy" id="1227494"/>
    <lineage>
        <taxon>Archaea</taxon>
        <taxon>Methanobacteriati</taxon>
        <taxon>Methanobacteriota</taxon>
        <taxon>Stenosarchaea group</taxon>
        <taxon>Halobacteria</taxon>
        <taxon>Halobacteriales</taxon>
        <taxon>Natrialbaceae</taxon>
        <taxon>Natrinema</taxon>
    </lineage>
</organism>
<gene>
    <name evidence="2" type="ORF">C485_04725</name>
</gene>
<accession>L9ZX90</accession>
<feature type="region of interest" description="Disordered" evidence="1">
    <location>
        <begin position="1"/>
        <end position="56"/>
    </location>
</feature>
<feature type="compositionally biased region" description="Basic and acidic residues" evidence="1">
    <location>
        <begin position="16"/>
        <end position="56"/>
    </location>
</feature>
<reference evidence="2 3" key="1">
    <citation type="journal article" date="2014" name="PLoS Genet.">
        <title>Phylogenetically driven sequencing of extremely halophilic archaea reveals strategies for static and dynamic osmo-response.</title>
        <authorList>
            <person name="Becker E.A."/>
            <person name="Seitzer P.M."/>
            <person name="Tritt A."/>
            <person name="Larsen D."/>
            <person name="Krusor M."/>
            <person name="Yao A.I."/>
            <person name="Wu D."/>
            <person name="Madern D."/>
            <person name="Eisen J.A."/>
            <person name="Darling A.E."/>
            <person name="Facciotti M.T."/>
        </authorList>
    </citation>
    <scope>NUCLEOTIDE SEQUENCE [LARGE SCALE GENOMIC DNA]</scope>
    <source>
        <strain evidence="2 3">JCM 12890</strain>
    </source>
</reference>
<comment type="caution">
    <text evidence="2">The sequence shown here is derived from an EMBL/GenBank/DDBJ whole genome shotgun (WGS) entry which is preliminary data.</text>
</comment>
<dbReference type="EMBL" id="AOIK01000013">
    <property type="protein sequence ID" value="ELY89773.1"/>
    <property type="molecule type" value="Genomic_DNA"/>
</dbReference>
<dbReference type="RefSeq" id="WP_007108307.1">
    <property type="nucleotide sequence ID" value="NZ_AOIK01000013.1"/>
</dbReference>
<sequence>MADDTPPSETPAQRRLTTDPERIREWAEARDAVPIRVRDGEGHGHSFARRDEMGEHHEEVTWDEFVERFEDDDLVFAYHEEEPTGEGMGFFELVERDRAFERADLGRDELEDSLRRGETVTTEIVETQVVETEVVERDTIESEVIDTELVEREVVDSERLSRDIVDTEFVADDTIEVAVDETRLDTIEEIERYIVESRIVDIDIEQDQEMERDVVETDIELESVQRSILESDVLRSSVTADDVLEREVIQSQRTEGDAVRSELIERRTLEEELDERLEMRYVLEESELVESDVVRSEMLEGEIIDVEEYGSMVTGETAEIAGDETMADAGSDATGIDGEEATATGGTAPTVELSQDEQGKDVIDESGQQIGMVAEVEGQTAYVDPEPGLTDRLKARMDWGGHGDDDYPVDAAQITEITADEVVIRSE</sequence>